<feature type="transmembrane region" description="Helical" evidence="7">
    <location>
        <begin position="104"/>
        <end position="124"/>
    </location>
</feature>
<dbReference type="Proteomes" id="UP000594059">
    <property type="component" value="Chromosome"/>
</dbReference>
<reference evidence="9 10" key="1">
    <citation type="submission" date="2020-10" db="EMBL/GenBank/DDBJ databases">
        <title>complete genome sequencing of Lysobacter sp. H21R20.</title>
        <authorList>
            <person name="Bae J.-W."/>
            <person name="Lee S.-Y."/>
        </authorList>
    </citation>
    <scope>NUCLEOTIDE SEQUENCE [LARGE SCALE GENOMIC DNA]</scope>
    <source>
        <strain evidence="9 10">H21R20</strain>
    </source>
</reference>
<comment type="subcellular location">
    <subcellularLocation>
        <location evidence="1">Membrane</location>
        <topology evidence="1">Multi-pass membrane protein</topology>
    </subcellularLocation>
</comment>
<evidence type="ECO:0000256" key="5">
    <source>
        <dbReference type="ARBA" id="ARBA00022989"/>
    </source>
</evidence>
<evidence type="ECO:0000256" key="7">
    <source>
        <dbReference type="SAM" id="Phobius"/>
    </source>
</evidence>
<keyword evidence="5 7" id="KW-1133">Transmembrane helix</keyword>
<dbReference type="AlphaFoldDB" id="A0A7S6UEG0"/>
<evidence type="ECO:0000259" key="8">
    <source>
        <dbReference type="Pfam" id="PF02397"/>
    </source>
</evidence>
<dbReference type="EMBL" id="CP063656">
    <property type="protein sequence ID" value="QOW18808.1"/>
    <property type="molecule type" value="Genomic_DNA"/>
</dbReference>
<dbReference type="PANTHER" id="PTHR30576">
    <property type="entry name" value="COLANIC BIOSYNTHESIS UDP-GLUCOSE LIPID CARRIER TRANSFERASE"/>
    <property type="match status" value="1"/>
</dbReference>
<dbReference type="NCBIfam" id="TIGR03025">
    <property type="entry name" value="EPS_sugtrans"/>
    <property type="match status" value="1"/>
</dbReference>
<protein>
    <submittedName>
        <fullName evidence="9">TIGR03013 family PEP-CTERM/XrtA system glycosyltransferase</fullName>
    </submittedName>
</protein>
<proteinExistence type="inferred from homology"/>
<feature type="transmembrane region" description="Helical" evidence="7">
    <location>
        <begin position="298"/>
        <end position="324"/>
    </location>
</feature>
<organism evidence="9 10">
    <name type="scientific">Novilysobacter ciconiae</name>
    <dbReference type="NCBI Taxonomy" id="2781022"/>
    <lineage>
        <taxon>Bacteria</taxon>
        <taxon>Pseudomonadati</taxon>
        <taxon>Pseudomonadota</taxon>
        <taxon>Gammaproteobacteria</taxon>
        <taxon>Lysobacterales</taxon>
        <taxon>Lysobacteraceae</taxon>
        <taxon>Novilysobacter</taxon>
    </lineage>
</organism>
<dbReference type="InterPro" id="IPR017464">
    <property type="entry name" value="Sugar_tfrase_EpsB_2"/>
</dbReference>
<dbReference type="NCBIfam" id="TIGR03013">
    <property type="entry name" value="EpsB_2"/>
    <property type="match status" value="1"/>
</dbReference>
<dbReference type="InterPro" id="IPR017475">
    <property type="entry name" value="EPS_sugar_tfrase"/>
</dbReference>
<keyword evidence="4 7" id="KW-0812">Transmembrane</keyword>
<dbReference type="InterPro" id="IPR003362">
    <property type="entry name" value="Bact_transf"/>
</dbReference>
<keyword evidence="10" id="KW-1185">Reference proteome</keyword>
<evidence type="ECO:0000313" key="9">
    <source>
        <dbReference type="EMBL" id="QOW18808.1"/>
    </source>
</evidence>
<sequence>MWQRAALATARVNRKPVRGDAVKPQVSSAKSRAALWLWLLESCVLMVVVAAAAWLRFMRDSDSYLFFLGTAPVRILVVAAFITTAMAAFGLYQVHVRHNRTDFVLRLVLSFAFGGVALLVLYYLVPAAYIGRGVLALALALGLMLIFALRLVMQSLGHIETFRRRVLVLGAGRNANLINTRLRRRSDRRSFSLVGFVAVPGQEVVVADAVVLEDVMGLADLARRLQVHEIVVALDERRGGMPMEAMLACVQRGVSMTDLSTFFEREAGVVTMSIADPSWLVFSGGFDHSMPRRLTKRLFDLLAAGALLLVAWPVMLVVMACVWVDSGGPVLYRQTRVGEDGSAFELVKFRSMRADAEQSGVAQWASADDKRSTRVGRFIRMTRLDELPQLFNVLRGDMSFVGPRPERPQFVDRLNQDIRYYNVRHCMKPGLTGWAQLRYPYGASVRDAEEKLKFDLFYVKNHGLLFDLMILLQTVEVVLFRRGAR</sequence>
<comment type="similarity">
    <text evidence="2">Belongs to the bacterial sugar transferase family.</text>
</comment>
<dbReference type="GO" id="GO:0016020">
    <property type="term" value="C:membrane"/>
    <property type="evidence" value="ECO:0007669"/>
    <property type="project" value="UniProtKB-SubCell"/>
</dbReference>
<feature type="transmembrane region" description="Helical" evidence="7">
    <location>
        <begin position="130"/>
        <end position="153"/>
    </location>
</feature>
<feature type="transmembrane region" description="Helical" evidence="7">
    <location>
        <begin position="33"/>
        <end position="55"/>
    </location>
</feature>
<evidence type="ECO:0000256" key="3">
    <source>
        <dbReference type="ARBA" id="ARBA00022679"/>
    </source>
</evidence>
<evidence type="ECO:0000256" key="4">
    <source>
        <dbReference type="ARBA" id="ARBA00022692"/>
    </source>
</evidence>
<dbReference type="KEGG" id="lcic:INQ41_08920"/>
<gene>
    <name evidence="9" type="ORF">INQ41_08920</name>
</gene>
<dbReference type="PANTHER" id="PTHR30576:SF21">
    <property type="entry name" value="UDP-GLUCOSE:UNDECAPRENYL-PHOSPHATE GLUCOSE-1-PHOSPHATE TRANSFERASE"/>
    <property type="match status" value="1"/>
</dbReference>
<keyword evidence="6 7" id="KW-0472">Membrane</keyword>
<dbReference type="Gene3D" id="3.40.50.720">
    <property type="entry name" value="NAD(P)-binding Rossmann-like Domain"/>
    <property type="match status" value="1"/>
</dbReference>
<evidence type="ECO:0000313" key="10">
    <source>
        <dbReference type="Proteomes" id="UP000594059"/>
    </source>
</evidence>
<accession>A0A7S6UEG0</accession>
<evidence type="ECO:0000256" key="2">
    <source>
        <dbReference type="ARBA" id="ARBA00006464"/>
    </source>
</evidence>
<evidence type="ECO:0000256" key="1">
    <source>
        <dbReference type="ARBA" id="ARBA00004141"/>
    </source>
</evidence>
<name>A0A7S6UEG0_9GAMM</name>
<keyword evidence="3 9" id="KW-0808">Transferase</keyword>
<dbReference type="GO" id="GO:0089702">
    <property type="term" value="F:undecaprenyl-phosphate glucose phosphotransferase activity"/>
    <property type="evidence" value="ECO:0007669"/>
    <property type="project" value="TreeGrafter"/>
</dbReference>
<evidence type="ECO:0000256" key="6">
    <source>
        <dbReference type="ARBA" id="ARBA00023136"/>
    </source>
</evidence>
<dbReference type="GO" id="GO:0009242">
    <property type="term" value="P:colanic acid biosynthetic process"/>
    <property type="evidence" value="ECO:0007669"/>
    <property type="project" value="TreeGrafter"/>
</dbReference>
<dbReference type="Pfam" id="PF13727">
    <property type="entry name" value="CoA_binding_3"/>
    <property type="match status" value="1"/>
</dbReference>
<feature type="domain" description="Bacterial sugar transferase" evidence="8">
    <location>
        <begin position="296"/>
        <end position="479"/>
    </location>
</feature>
<dbReference type="Pfam" id="PF02397">
    <property type="entry name" value="Bac_transf"/>
    <property type="match status" value="1"/>
</dbReference>
<feature type="transmembrane region" description="Helical" evidence="7">
    <location>
        <begin position="75"/>
        <end position="92"/>
    </location>
</feature>